<accession>A0AAP0JZX3</accession>
<reference evidence="1 2" key="1">
    <citation type="submission" date="2024-01" db="EMBL/GenBank/DDBJ databases">
        <title>Genome assemblies of Stephania.</title>
        <authorList>
            <person name="Yang L."/>
        </authorList>
    </citation>
    <scope>NUCLEOTIDE SEQUENCE [LARGE SCALE GENOMIC DNA]</scope>
    <source>
        <strain evidence="1">YNDBR</strain>
        <tissue evidence="1">Leaf</tissue>
    </source>
</reference>
<gene>
    <name evidence="1" type="ORF">Syun_012130</name>
</gene>
<dbReference type="Proteomes" id="UP001420932">
    <property type="component" value="Unassembled WGS sequence"/>
</dbReference>
<evidence type="ECO:0000313" key="2">
    <source>
        <dbReference type="Proteomes" id="UP001420932"/>
    </source>
</evidence>
<keyword evidence="2" id="KW-1185">Reference proteome</keyword>
<protein>
    <submittedName>
        <fullName evidence="1">Uncharacterized protein</fullName>
    </submittedName>
</protein>
<dbReference type="PANTHER" id="PTHR12642">
    <property type="entry name" value="RIBOSOME BIOGENESIS PROTEIN NSA2 HOMOLOG"/>
    <property type="match status" value="1"/>
</dbReference>
<proteinExistence type="predicted"/>
<sequence>MGMENLNEDGGRDGKKYHTHADIKSILTILFFNRIAMLEESSTRRKVDDEVHEEVVPAYLLDRESTTRAKVLSKTIKQKRKEKAGKWEVPLPKVRPVAEDEMFRVTRTRKRKSVLYEWAGMGMKVHPRAGRGVGMGMNS</sequence>
<dbReference type="EMBL" id="JBBNAF010000005">
    <property type="protein sequence ID" value="KAK9142730.1"/>
    <property type="molecule type" value="Genomic_DNA"/>
</dbReference>
<evidence type="ECO:0000313" key="1">
    <source>
        <dbReference type="EMBL" id="KAK9142730.1"/>
    </source>
</evidence>
<comment type="caution">
    <text evidence="1">The sequence shown here is derived from an EMBL/GenBank/DDBJ whole genome shotgun (WGS) entry which is preliminary data.</text>
</comment>
<organism evidence="1 2">
    <name type="scientific">Stephania yunnanensis</name>
    <dbReference type="NCBI Taxonomy" id="152371"/>
    <lineage>
        <taxon>Eukaryota</taxon>
        <taxon>Viridiplantae</taxon>
        <taxon>Streptophyta</taxon>
        <taxon>Embryophyta</taxon>
        <taxon>Tracheophyta</taxon>
        <taxon>Spermatophyta</taxon>
        <taxon>Magnoliopsida</taxon>
        <taxon>Ranunculales</taxon>
        <taxon>Menispermaceae</taxon>
        <taxon>Menispermoideae</taxon>
        <taxon>Cissampelideae</taxon>
        <taxon>Stephania</taxon>
    </lineage>
</organism>
<dbReference type="AlphaFoldDB" id="A0AAP0JZX3"/>
<name>A0AAP0JZX3_9MAGN</name>
<dbReference type="InterPro" id="IPR039411">
    <property type="entry name" value="NSA2_fam"/>
</dbReference>